<evidence type="ECO:0000256" key="1">
    <source>
        <dbReference type="SAM" id="MobiDB-lite"/>
    </source>
</evidence>
<gene>
    <name evidence="3" type="ORF">MELLADRAFT_112030</name>
</gene>
<reference evidence="4" key="1">
    <citation type="journal article" date="2011" name="Proc. Natl. Acad. Sci. U.S.A.">
        <title>Obligate biotrophy features unraveled by the genomic analysis of rust fungi.</title>
        <authorList>
            <person name="Duplessis S."/>
            <person name="Cuomo C.A."/>
            <person name="Lin Y.-C."/>
            <person name="Aerts A."/>
            <person name="Tisserant E."/>
            <person name="Veneault-Fourrey C."/>
            <person name="Joly D.L."/>
            <person name="Hacquard S."/>
            <person name="Amselem J."/>
            <person name="Cantarel B.L."/>
            <person name="Chiu R."/>
            <person name="Coutinho P.M."/>
            <person name="Feau N."/>
            <person name="Field M."/>
            <person name="Frey P."/>
            <person name="Gelhaye E."/>
            <person name="Goldberg J."/>
            <person name="Grabherr M.G."/>
            <person name="Kodira C.D."/>
            <person name="Kohler A."/>
            <person name="Kuees U."/>
            <person name="Lindquist E.A."/>
            <person name="Lucas S.M."/>
            <person name="Mago R."/>
            <person name="Mauceli E."/>
            <person name="Morin E."/>
            <person name="Murat C."/>
            <person name="Pangilinan J.L."/>
            <person name="Park R."/>
            <person name="Pearson M."/>
            <person name="Quesneville H."/>
            <person name="Rouhier N."/>
            <person name="Sakthikumar S."/>
            <person name="Salamov A.A."/>
            <person name="Schmutz J."/>
            <person name="Selles B."/>
            <person name="Shapiro H."/>
            <person name="Tanguay P."/>
            <person name="Tuskan G.A."/>
            <person name="Henrissat B."/>
            <person name="Van de Peer Y."/>
            <person name="Rouze P."/>
            <person name="Ellis J.G."/>
            <person name="Dodds P.N."/>
            <person name="Schein J.E."/>
            <person name="Zhong S."/>
            <person name="Hamelin R.C."/>
            <person name="Grigoriev I.V."/>
            <person name="Szabo L.J."/>
            <person name="Martin F."/>
        </authorList>
    </citation>
    <scope>NUCLEOTIDE SEQUENCE [LARGE SCALE GENOMIC DNA]</scope>
    <source>
        <strain evidence="4">98AG31 / pathotype 3-4-7</strain>
    </source>
</reference>
<accession>F4S558</accession>
<name>F4S558_MELLP</name>
<sequence length="545" mass="60260">MNAEVIPTGNSDVVGSQIVKICDHIHDLGLTPKKFILGFLTSNNPELVYRRRLIRAGVGWSGTVDILEGFRNVLMGSPEGAARWKEFILDEASSFVNIKNIRAGPYPQGAQEAEEHRERQVKNSMSFLHELIQRKLRVSLDIPDVAAEDSEPVDDDDSQDFPSEEPPSNATLSESQLLENPSDEAAILSLDNLVYILKRAAGLREHKLRTLPLAICLMLAFACNRRSNAMQVLNGVTFVAGGNIVRPFLCFDNIDIHLRIHNLRMDTASQTFHGTWGFIHVPPPAVMEGVEAKDVNFVAFEKAMAAAEGKPVDVQMFIPTAHELLHWKSVILAQIANVLKTYVEHLLGSETVKLADLQTHPPPIEPIEMYKPNIFFLRLMDAPDSSADGVSRVINQVLAQIGVDVETFSEGLLVAEGDVGSNELGNGTDIQRLMYRFSANIPLLRALIQQLKLRSGNNLSFQNNPNKVTTESMKNFLQYARNKLSPASTVQKPSPVANVFAEGVKVMIRTTRTERALGLGSQFQWGGPNQKPRSCHYHCSGLTTG</sequence>
<feature type="compositionally biased region" description="Acidic residues" evidence="1">
    <location>
        <begin position="147"/>
        <end position="163"/>
    </location>
</feature>
<proteinExistence type="predicted"/>
<dbReference type="GeneID" id="18924547"/>
<dbReference type="EMBL" id="GL883149">
    <property type="protein sequence ID" value="EGG00266.1"/>
    <property type="molecule type" value="Genomic_DNA"/>
</dbReference>
<dbReference type="AlphaFoldDB" id="F4S558"/>
<dbReference type="KEGG" id="mlr:MELLADRAFT_112030"/>
<keyword evidence="4" id="KW-1185">Reference proteome</keyword>
<protein>
    <recommendedName>
        <fullName evidence="2">DUF6589 domain-containing protein</fullName>
    </recommendedName>
</protein>
<dbReference type="Pfam" id="PF20231">
    <property type="entry name" value="DUF6589"/>
    <property type="match status" value="1"/>
</dbReference>
<dbReference type="VEuPathDB" id="FungiDB:MELLADRAFT_112030"/>
<dbReference type="RefSeq" id="XP_007416465.1">
    <property type="nucleotide sequence ID" value="XM_007416403.1"/>
</dbReference>
<dbReference type="Proteomes" id="UP000001072">
    <property type="component" value="Unassembled WGS sequence"/>
</dbReference>
<evidence type="ECO:0000259" key="2">
    <source>
        <dbReference type="Pfam" id="PF20231"/>
    </source>
</evidence>
<dbReference type="OrthoDB" id="2507305at2759"/>
<evidence type="ECO:0000313" key="3">
    <source>
        <dbReference type="EMBL" id="EGG00266.1"/>
    </source>
</evidence>
<organism evidence="4">
    <name type="scientific">Melampsora larici-populina (strain 98AG31 / pathotype 3-4-7)</name>
    <name type="common">Poplar leaf rust fungus</name>
    <dbReference type="NCBI Taxonomy" id="747676"/>
    <lineage>
        <taxon>Eukaryota</taxon>
        <taxon>Fungi</taxon>
        <taxon>Dikarya</taxon>
        <taxon>Basidiomycota</taxon>
        <taxon>Pucciniomycotina</taxon>
        <taxon>Pucciniomycetes</taxon>
        <taxon>Pucciniales</taxon>
        <taxon>Melampsoraceae</taxon>
        <taxon>Melampsora</taxon>
    </lineage>
</organism>
<feature type="domain" description="DUF6589" evidence="2">
    <location>
        <begin position="313"/>
        <end position="425"/>
    </location>
</feature>
<dbReference type="HOGENOM" id="CLU_009176_3_0_1"/>
<evidence type="ECO:0000313" key="4">
    <source>
        <dbReference type="Proteomes" id="UP000001072"/>
    </source>
</evidence>
<dbReference type="InParanoid" id="F4S558"/>
<feature type="region of interest" description="Disordered" evidence="1">
    <location>
        <begin position="147"/>
        <end position="176"/>
    </location>
</feature>
<dbReference type="InterPro" id="IPR046496">
    <property type="entry name" value="DUF6589"/>
</dbReference>